<dbReference type="SUPFAM" id="SSF46955">
    <property type="entry name" value="Putative DNA-binding domain"/>
    <property type="match status" value="1"/>
</dbReference>
<name>A0A0F9JGT3_9ZZZZ</name>
<dbReference type="GO" id="GO:0006355">
    <property type="term" value="P:regulation of DNA-templated transcription"/>
    <property type="evidence" value="ECO:0007669"/>
    <property type="project" value="InterPro"/>
</dbReference>
<sequence length="67" mass="7508">MPRPRVTSQMTTAQVAGELGMKKGRLVSWVERGALPPASFTDNNGVRYFDVEWLRKAKEIVETKKGS</sequence>
<gene>
    <name evidence="2" type="ORF">LCGC14_1826810</name>
</gene>
<evidence type="ECO:0000313" key="2">
    <source>
        <dbReference type="EMBL" id="KKL98202.1"/>
    </source>
</evidence>
<dbReference type="EMBL" id="LAZR01017976">
    <property type="protein sequence ID" value="KKL98202.1"/>
    <property type="molecule type" value="Genomic_DNA"/>
</dbReference>
<accession>A0A0F9JGT3</accession>
<feature type="domain" description="HTH merR-type" evidence="1">
    <location>
        <begin position="10"/>
        <end position="62"/>
    </location>
</feature>
<dbReference type="InterPro" id="IPR009061">
    <property type="entry name" value="DNA-bd_dom_put_sf"/>
</dbReference>
<dbReference type="InterPro" id="IPR000551">
    <property type="entry name" value="MerR-type_HTH_dom"/>
</dbReference>
<proteinExistence type="predicted"/>
<dbReference type="GO" id="GO:0003677">
    <property type="term" value="F:DNA binding"/>
    <property type="evidence" value="ECO:0007669"/>
    <property type="project" value="InterPro"/>
</dbReference>
<dbReference type="Pfam" id="PF13411">
    <property type="entry name" value="MerR_1"/>
    <property type="match status" value="1"/>
</dbReference>
<evidence type="ECO:0000259" key="1">
    <source>
        <dbReference type="Pfam" id="PF13411"/>
    </source>
</evidence>
<reference evidence="2" key="1">
    <citation type="journal article" date="2015" name="Nature">
        <title>Complex archaea that bridge the gap between prokaryotes and eukaryotes.</title>
        <authorList>
            <person name="Spang A."/>
            <person name="Saw J.H."/>
            <person name="Jorgensen S.L."/>
            <person name="Zaremba-Niedzwiedzka K."/>
            <person name="Martijn J."/>
            <person name="Lind A.E."/>
            <person name="van Eijk R."/>
            <person name="Schleper C."/>
            <person name="Guy L."/>
            <person name="Ettema T.J."/>
        </authorList>
    </citation>
    <scope>NUCLEOTIDE SEQUENCE</scope>
</reference>
<comment type="caution">
    <text evidence="2">The sequence shown here is derived from an EMBL/GenBank/DDBJ whole genome shotgun (WGS) entry which is preliminary data.</text>
</comment>
<dbReference type="AlphaFoldDB" id="A0A0F9JGT3"/>
<organism evidence="2">
    <name type="scientific">marine sediment metagenome</name>
    <dbReference type="NCBI Taxonomy" id="412755"/>
    <lineage>
        <taxon>unclassified sequences</taxon>
        <taxon>metagenomes</taxon>
        <taxon>ecological metagenomes</taxon>
    </lineage>
</organism>
<dbReference type="Gene3D" id="1.10.1660.10">
    <property type="match status" value="1"/>
</dbReference>
<protein>
    <recommendedName>
        <fullName evidence="1">HTH merR-type domain-containing protein</fullName>
    </recommendedName>
</protein>